<dbReference type="NCBIfam" id="NF045728">
    <property type="entry name" value="glycosyl_F510_1955"/>
    <property type="match status" value="1"/>
</dbReference>
<dbReference type="OrthoDB" id="9764804at2"/>
<dbReference type="SUPFAM" id="SSF110296">
    <property type="entry name" value="Oligoxyloglucan reducing end-specific cellobiohydrolase"/>
    <property type="match status" value="1"/>
</dbReference>
<keyword evidence="2" id="KW-1185">Reference proteome</keyword>
<dbReference type="AlphaFoldDB" id="A0A1H1WVU7"/>
<sequence length="278" mass="29770">MNTKGKLAGSLALLFAVTLSSCTPSESDQAASGEDFVGHVHGLGVDPADGVLYVAAHGGVFRLQDRRLQLVAGRAQDTMGFTVAGPNHFLGSGHPDPTDRDQPVHLGLIESRDAAQTWTPVSLAGAADFHLLEQGVDALYGYNSQSSSVLRTTDQKEWDVVLPAEVSDLAPHPTKAGLLLSITADGLVRTELNGPTTQLAEPTGLYQIEWPTPDLLVGISTNNGLYESTDQGRSWTLRSQLPDDQIDAFDVSGDSWHLATDQNLYTSPDRGITWDLLI</sequence>
<dbReference type="Gene3D" id="2.130.10.10">
    <property type="entry name" value="YVTN repeat-like/Quinoprotein amine dehydrogenase"/>
    <property type="match status" value="1"/>
</dbReference>
<dbReference type="EMBL" id="LT629749">
    <property type="protein sequence ID" value="SDT01277.1"/>
    <property type="molecule type" value="Genomic_DNA"/>
</dbReference>
<evidence type="ECO:0000313" key="1">
    <source>
        <dbReference type="EMBL" id="SDT01277.1"/>
    </source>
</evidence>
<accession>A0A1H1WVU7</accession>
<dbReference type="Proteomes" id="UP000199092">
    <property type="component" value="Chromosome I"/>
</dbReference>
<dbReference type="InterPro" id="IPR054817">
    <property type="entry name" value="Glycosyl_F510_1955-like"/>
</dbReference>
<organism evidence="1 2">
    <name type="scientific">Friedmanniella luteola</name>
    <dbReference type="NCBI Taxonomy" id="546871"/>
    <lineage>
        <taxon>Bacteria</taxon>
        <taxon>Bacillati</taxon>
        <taxon>Actinomycetota</taxon>
        <taxon>Actinomycetes</taxon>
        <taxon>Propionibacteriales</taxon>
        <taxon>Nocardioidaceae</taxon>
        <taxon>Friedmanniella</taxon>
    </lineage>
</organism>
<proteinExistence type="predicted"/>
<reference evidence="1 2" key="1">
    <citation type="submission" date="2016-10" db="EMBL/GenBank/DDBJ databases">
        <authorList>
            <person name="de Groot N.N."/>
        </authorList>
    </citation>
    <scope>NUCLEOTIDE SEQUENCE [LARGE SCALE GENOMIC DNA]</scope>
    <source>
        <strain evidence="1 2">DSM 21741</strain>
    </source>
</reference>
<gene>
    <name evidence="1" type="ORF">SAMN04488543_2841</name>
</gene>
<dbReference type="STRING" id="546871.SAMN04488543_2841"/>
<dbReference type="InterPro" id="IPR015943">
    <property type="entry name" value="WD40/YVTN_repeat-like_dom_sf"/>
</dbReference>
<protein>
    <recommendedName>
        <fullName evidence="3">BNR/Asp-box repeat-containing protein</fullName>
    </recommendedName>
</protein>
<dbReference type="PROSITE" id="PS51257">
    <property type="entry name" value="PROKAR_LIPOPROTEIN"/>
    <property type="match status" value="1"/>
</dbReference>
<evidence type="ECO:0000313" key="2">
    <source>
        <dbReference type="Proteomes" id="UP000199092"/>
    </source>
</evidence>
<dbReference type="RefSeq" id="WP_091413655.1">
    <property type="nucleotide sequence ID" value="NZ_LT629749.1"/>
</dbReference>
<evidence type="ECO:0008006" key="3">
    <source>
        <dbReference type="Google" id="ProtNLM"/>
    </source>
</evidence>
<name>A0A1H1WVU7_9ACTN</name>